<sequence>MAPTLVNVAVGVLLGLALLGAAFDRRSIAVVALAAALPDLDAVASLVVHGGTNALFHTLWIPGLAFVALYWDTCLRDRSWLGGRYGWYGIRVAWVSLAAYLVAGIGLDLFGTEGVNLLYPVHDQFYAVVGTFLLSSDEGVILTFVEGGEGVLPLTALGTTAEHHVATWVNPTPGTGFETGRGRRLHLVETGWQLIVVCAAAVALAVRGWEERDR</sequence>
<evidence type="ECO:0000256" key="1">
    <source>
        <dbReference type="SAM" id="Phobius"/>
    </source>
</evidence>
<gene>
    <name evidence="2" type="ORF">B1756_09855</name>
</gene>
<dbReference type="EMBL" id="CP019893">
    <property type="protein sequence ID" value="ARS90002.1"/>
    <property type="molecule type" value="Genomic_DNA"/>
</dbReference>
<feature type="transmembrane region" description="Helical" evidence="1">
    <location>
        <begin position="191"/>
        <end position="209"/>
    </location>
</feature>
<dbReference type="KEGG" id="naj:B1756_09855"/>
<reference evidence="3" key="1">
    <citation type="submission" date="2017-02" db="EMBL/GenBank/DDBJ databases">
        <title>Natronthermophilus aegyptiacus gen. nov.,sp. nov., an aerobic, extremely halophilic alkalithermophilic archaeon isolated from the athalassohaline Wadi An Natrun, Egypt.</title>
        <authorList>
            <person name="Zhao B."/>
        </authorList>
    </citation>
    <scope>NUCLEOTIDE SEQUENCE [LARGE SCALE GENOMIC DNA]</scope>
    <source>
        <strain evidence="3">JW/NM-HA 15</strain>
    </source>
</reference>
<keyword evidence="1" id="KW-1133">Transmembrane helix</keyword>
<keyword evidence="1" id="KW-0812">Transmembrane</keyword>
<dbReference type="Proteomes" id="UP000250088">
    <property type="component" value="Chromosome"/>
</dbReference>
<feature type="transmembrane region" description="Helical" evidence="1">
    <location>
        <begin position="6"/>
        <end position="23"/>
    </location>
</feature>
<evidence type="ECO:0000313" key="2">
    <source>
        <dbReference type="EMBL" id="ARS90002.1"/>
    </source>
</evidence>
<organism evidence="2 3">
    <name type="scientific">Natrarchaeobaculum aegyptiacum</name>
    <dbReference type="NCBI Taxonomy" id="745377"/>
    <lineage>
        <taxon>Archaea</taxon>
        <taxon>Methanobacteriati</taxon>
        <taxon>Methanobacteriota</taxon>
        <taxon>Stenosarchaea group</taxon>
        <taxon>Halobacteria</taxon>
        <taxon>Halobacteriales</taxon>
        <taxon>Natrialbaceae</taxon>
        <taxon>Natrarchaeobaculum</taxon>
    </lineage>
</organism>
<keyword evidence="1" id="KW-0472">Membrane</keyword>
<protein>
    <recommendedName>
        <fullName evidence="4">Metal-dependent hydrolase</fullName>
    </recommendedName>
</protein>
<dbReference type="AlphaFoldDB" id="A0A2Z2HSD3"/>
<proteinExistence type="predicted"/>
<dbReference type="GeneID" id="32894384"/>
<feature type="transmembrane region" description="Helical" evidence="1">
    <location>
        <begin position="30"/>
        <end position="48"/>
    </location>
</feature>
<evidence type="ECO:0000313" key="3">
    <source>
        <dbReference type="Proteomes" id="UP000250088"/>
    </source>
</evidence>
<feature type="transmembrane region" description="Helical" evidence="1">
    <location>
        <begin position="54"/>
        <end position="71"/>
    </location>
</feature>
<evidence type="ECO:0008006" key="4">
    <source>
        <dbReference type="Google" id="ProtNLM"/>
    </source>
</evidence>
<dbReference type="OrthoDB" id="252570at2157"/>
<dbReference type="RefSeq" id="WP_086888379.1">
    <property type="nucleotide sequence ID" value="NZ_CP019893.1"/>
</dbReference>
<feature type="transmembrane region" description="Helical" evidence="1">
    <location>
        <begin position="92"/>
        <end position="111"/>
    </location>
</feature>
<keyword evidence="3" id="KW-1185">Reference proteome</keyword>
<name>A0A2Z2HSD3_9EURY</name>
<accession>A0A2Z2HSD3</accession>